<sequence>MGNLLKQSLSRIKVKSLPLNGVLRSVGANRCKVLPNGSNLRPSFLELCPYYINCLQKINPFTKMFYKSSIKNEQPATLSIILKKKPIKLIKRVKLNIKIYRILSYSDEIKSIIYLNLIYCLFLSILHEKNYSSFKLNLRKKHDMKLVREISKRGSSRYNFLTNRLVAK</sequence>
<comment type="caution">
    <text evidence="1">The sequence shown here is derived from an EMBL/GenBank/DDBJ whole genome shotgun (WGS) entry which is preliminary data.</text>
</comment>
<proteinExistence type="predicted"/>
<keyword evidence="2" id="KW-1185">Reference proteome</keyword>
<evidence type="ECO:0000313" key="1">
    <source>
        <dbReference type="EMBL" id="RNA21789.1"/>
    </source>
</evidence>
<reference evidence="1 2" key="1">
    <citation type="journal article" date="2018" name="Sci. Rep.">
        <title>Genomic signatures of local adaptation to the degree of environmental predictability in rotifers.</title>
        <authorList>
            <person name="Franch-Gras L."/>
            <person name="Hahn C."/>
            <person name="Garcia-Roger E.M."/>
            <person name="Carmona M.J."/>
            <person name="Serra M."/>
            <person name="Gomez A."/>
        </authorList>
    </citation>
    <scope>NUCLEOTIDE SEQUENCE [LARGE SCALE GENOMIC DNA]</scope>
    <source>
        <strain evidence="1">HYR1</strain>
    </source>
</reference>
<accession>A0A3M7REC4</accession>
<gene>
    <name evidence="1" type="ORF">BpHYR1_003698</name>
</gene>
<dbReference type="EMBL" id="REGN01003597">
    <property type="protein sequence ID" value="RNA21789.1"/>
    <property type="molecule type" value="Genomic_DNA"/>
</dbReference>
<protein>
    <submittedName>
        <fullName evidence="1">Uncharacterized protein</fullName>
    </submittedName>
</protein>
<dbReference type="Proteomes" id="UP000276133">
    <property type="component" value="Unassembled WGS sequence"/>
</dbReference>
<name>A0A3M7REC4_BRAPC</name>
<organism evidence="1 2">
    <name type="scientific">Brachionus plicatilis</name>
    <name type="common">Marine rotifer</name>
    <name type="synonym">Brachionus muelleri</name>
    <dbReference type="NCBI Taxonomy" id="10195"/>
    <lineage>
        <taxon>Eukaryota</taxon>
        <taxon>Metazoa</taxon>
        <taxon>Spiralia</taxon>
        <taxon>Gnathifera</taxon>
        <taxon>Rotifera</taxon>
        <taxon>Eurotatoria</taxon>
        <taxon>Monogononta</taxon>
        <taxon>Pseudotrocha</taxon>
        <taxon>Ploima</taxon>
        <taxon>Brachionidae</taxon>
        <taxon>Brachionus</taxon>
    </lineage>
</organism>
<evidence type="ECO:0000313" key="2">
    <source>
        <dbReference type="Proteomes" id="UP000276133"/>
    </source>
</evidence>
<dbReference type="AlphaFoldDB" id="A0A3M7REC4"/>